<dbReference type="OrthoDB" id="9957899at2"/>
<dbReference type="EMBL" id="FMYL01000016">
    <property type="protein sequence ID" value="SDC28672.1"/>
    <property type="molecule type" value="Genomic_DNA"/>
</dbReference>
<dbReference type="Proteomes" id="UP000242501">
    <property type="component" value="Unassembled WGS sequence"/>
</dbReference>
<proteinExistence type="predicted"/>
<evidence type="ECO:0000313" key="1">
    <source>
        <dbReference type="EMBL" id="SDC28672.1"/>
    </source>
</evidence>
<protein>
    <submittedName>
        <fullName evidence="1">Uncharacterized protein</fullName>
    </submittedName>
</protein>
<gene>
    <name evidence="1" type="ORF">SAMN05421733_1169</name>
</gene>
<sequence>MSESFKYKRLEMGAVLFVSWNEYNSLLLRKRSSIESYSFCFYPFPNKTKFFQKQKQKQIFIDPLVEFCLYARNIYPWTNYRFNALERISDSKKIFINNLKCKVDNFFEDNSLFEGLELEQKIPFKSFRLTSYILPMLSLTSAVLEGTLREILAKYLQKEIDKYVSEGNKEGRYEHNNYQKILVAKQSFIESHSSINNLMAEYSILFGTKPAELIPKNLIKIIESMSTLRNFVTHGTSMVTTNIEVQENLYFKSWNKKVKDLQEILKKYFGSEDIFLNLSDYRLPEFYMTCSLRYLDYIVESIKNYDDSIIEALKNIKMLDEMTKYNYRSKYNFNPDFIEWFE</sequence>
<organism evidence="1 2">
    <name type="scientific">Acinetobacter boissieri</name>
    <dbReference type="NCBI Taxonomy" id="1219383"/>
    <lineage>
        <taxon>Bacteria</taxon>
        <taxon>Pseudomonadati</taxon>
        <taxon>Pseudomonadota</taxon>
        <taxon>Gammaproteobacteria</taxon>
        <taxon>Moraxellales</taxon>
        <taxon>Moraxellaceae</taxon>
        <taxon>Acinetobacter</taxon>
    </lineage>
</organism>
<reference evidence="2" key="1">
    <citation type="submission" date="2016-09" db="EMBL/GenBank/DDBJ databases">
        <authorList>
            <person name="Varghese N."/>
            <person name="Submissions S."/>
        </authorList>
    </citation>
    <scope>NUCLEOTIDE SEQUENCE [LARGE SCALE GENOMIC DNA]</scope>
    <source>
        <strain evidence="2">ANC 4422</strain>
    </source>
</reference>
<dbReference type="AlphaFoldDB" id="A0A1G6KC70"/>
<name>A0A1G6KC70_9GAMM</name>
<accession>A0A1G6KC70</accession>
<keyword evidence="2" id="KW-1185">Reference proteome</keyword>
<evidence type="ECO:0000313" key="2">
    <source>
        <dbReference type="Proteomes" id="UP000242501"/>
    </source>
</evidence>
<dbReference type="RefSeq" id="WP_092750092.1">
    <property type="nucleotide sequence ID" value="NZ_FMYL01000016.1"/>
</dbReference>
<dbReference type="STRING" id="1219383.SAMN05421733_1169"/>